<dbReference type="Proteomes" id="UP000048926">
    <property type="component" value="Unassembled WGS sequence"/>
</dbReference>
<proteinExistence type="predicted"/>
<organism evidence="2 3">
    <name type="scientific">Roseibium aggregatum</name>
    <dbReference type="NCBI Taxonomy" id="187304"/>
    <lineage>
        <taxon>Bacteria</taxon>
        <taxon>Pseudomonadati</taxon>
        <taxon>Pseudomonadota</taxon>
        <taxon>Alphaproteobacteria</taxon>
        <taxon>Hyphomicrobiales</taxon>
        <taxon>Stappiaceae</taxon>
        <taxon>Roseibium</taxon>
    </lineage>
</organism>
<protein>
    <submittedName>
        <fullName evidence="2">Uncharacterized protein</fullName>
    </submittedName>
</protein>
<dbReference type="EMBL" id="CXST01000002">
    <property type="protein sequence ID" value="CTQ44398.1"/>
    <property type="molecule type" value="Genomic_DNA"/>
</dbReference>
<reference evidence="3" key="1">
    <citation type="submission" date="2015-07" db="EMBL/GenBank/DDBJ databases">
        <authorList>
            <person name="Rodrigo-Torres Lidia"/>
            <person name="Arahal R.David."/>
        </authorList>
    </citation>
    <scope>NUCLEOTIDE SEQUENCE [LARGE SCALE GENOMIC DNA]</scope>
    <source>
        <strain evidence="3">CECT 4801</strain>
    </source>
</reference>
<dbReference type="AlphaFoldDB" id="A0A0M6Y404"/>
<evidence type="ECO:0000256" key="1">
    <source>
        <dbReference type="SAM" id="SignalP"/>
    </source>
</evidence>
<evidence type="ECO:0000313" key="2">
    <source>
        <dbReference type="EMBL" id="CTQ44398.1"/>
    </source>
</evidence>
<feature type="signal peptide" evidence="1">
    <location>
        <begin position="1"/>
        <end position="20"/>
    </location>
</feature>
<accession>A0A0M6Y404</accession>
<evidence type="ECO:0000313" key="3">
    <source>
        <dbReference type="Proteomes" id="UP000048926"/>
    </source>
</evidence>
<feature type="chain" id="PRO_5005807762" evidence="1">
    <location>
        <begin position="21"/>
        <end position="197"/>
    </location>
</feature>
<dbReference type="RefSeq" id="WP_022999016.1">
    <property type="nucleotide sequence ID" value="NZ_CXST01000002.1"/>
</dbReference>
<name>A0A0M6Y404_9HYPH</name>
<gene>
    <name evidence="2" type="ORF">LAL4801_02841</name>
</gene>
<sequence length="197" mass="20986">MKTAALKLLCLAAITTLVSAGVAVARCPLEDFAKVCLHNSSKQELLTWVEANGWKILGSDGSLSGDGFLRLQSSDGLVFVSDFVDFDQVVHMECSTTLETPVGFEKGIVSDSSGLDGKQFVVAPPAWGAPTLQCLNMKDQLQALLPTESVVLQEAEGALKLRTELDGNYLIVIGSQAAHNASHSTFTATKIIFREGS</sequence>
<keyword evidence="3" id="KW-1185">Reference proteome</keyword>
<keyword evidence="1" id="KW-0732">Signal</keyword>